<protein>
    <submittedName>
        <fullName evidence="1">Uncharacterized protein</fullName>
    </submittedName>
</protein>
<reference evidence="1 2" key="1">
    <citation type="submission" date="2018-09" db="EMBL/GenBank/DDBJ databases">
        <title>Genomic investigation of the strawberry pathogen Phytophthora fragariae indicates pathogenicity is determined by transcriptional variation in three key races.</title>
        <authorList>
            <person name="Adams T.M."/>
            <person name="Armitage A.D."/>
            <person name="Sobczyk M.K."/>
            <person name="Bates H.J."/>
            <person name="Dunwell J.M."/>
            <person name="Nellist C.F."/>
            <person name="Harrison R.J."/>
        </authorList>
    </citation>
    <scope>NUCLEOTIDE SEQUENCE [LARGE SCALE GENOMIC DNA]</scope>
    <source>
        <strain evidence="1 2">BC-23</strain>
    </source>
</reference>
<organism evidence="1 2">
    <name type="scientific">Phytophthora fragariae</name>
    <dbReference type="NCBI Taxonomy" id="53985"/>
    <lineage>
        <taxon>Eukaryota</taxon>
        <taxon>Sar</taxon>
        <taxon>Stramenopiles</taxon>
        <taxon>Oomycota</taxon>
        <taxon>Peronosporomycetes</taxon>
        <taxon>Peronosporales</taxon>
        <taxon>Peronosporaceae</taxon>
        <taxon>Phytophthora</taxon>
    </lineage>
</organism>
<evidence type="ECO:0000313" key="2">
    <source>
        <dbReference type="Proteomes" id="UP000476176"/>
    </source>
</evidence>
<proteinExistence type="predicted"/>
<sequence length="115" mass="12718">MQAGVVLRRGEGVGPVRVQATGGAARRRERSQTEAHFLRVYRYYPTLNEVFGQDNDKSIRARRGYQRPFFVKKTQAAGVQGRQRAGTGAQECASVTADGHRVQLGGQDSVQQPCR</sequence>
<dbReference type="AlphaFoldDB" id="A0A6G0P2U1"/>
<dbReference type="Proteomes" id="UP000476176">
    <property type="component" value="Unassembled WGS sequence"/>
</dbReference>
<dbReference type="EMBL" id="QXGC01000490">
    <property type="protein sequence ID" value="KAE9232922.1"/>
    <property type="molecule type" value="Genomic_DNA"/>
</dbReference>
<accession>A0A6G0P2U1</accession>
<comment type="caution">
    <text evidence="1">The sequence shown here is derived from an EMBL/GenBank/DDBJ whole genome shotgun (WGS) entry which is preliminary data.</text>
</comment>
<name>A0A6G0P2U1_9STRA</name>
<evidence type="ECO:0000313" key="1">
    <source>
        <dbReference type="EMBL" id="KAE9232922.1"/>
    </source>
</evidence>
<gene>
    <name evidence="1" type="ORF">PF004_g9790</name>
</gene>